<reference evidence="1" key="1">
    <citation type="journal article" date="2021" name="Genome Biol. Evol.">
        <title>A High-Quality Reference Genome for a Parasitic Bivalve with Doubly Uniparental Inheritance (Bivalvia: Unionida).</title>
        <authorList>
            <person name="Smith C.H."/>
        </authorList>
    </citation>
    <scope>NUCLEOTIDE SEQUENCE</scope>
    <source>
        <strain evidence="1">CHS0354</strain>
    </source>
</reference>
<dbReference type="EMBL" id="JAEAOA010001886">
    <property type="protein sequence ID" value="KAK3600633.1"/>
    <property type="molecule type" value="Genomic_DNA"/>
</dbReference>
<dbReference type="Proteomes" id="UP001195483">
    <property type="component" value="Unassembled WGS sequence"/>
</dbReference>
<keyword evidence="2" id="KW-1185">Reference proteome</keyword>
<sequence length="166" mass="18979">MTNIETNYPGEYEGSLKANNAVQYSGVFPGDISTYLMSEQVLMCSIKTIGGHTRGRGMSVRRRQVWVSSITACTEINHSMREFAGSIFQSNGHHKETSNAKKEKTTRHSKPEFYIIVGRNKNTDMEKLFKDELCSYPVTLFESSYVLRKAKKRVLANAMWNEMQYT</sequence>
<evidence type="ECO:0000313" key="1">
    <source>
        <dbReference type="EMBL" id="KAK3600633.1"/>
    </source>
</evidence>
<accession>A0AAE0SZ99</accession>
<dbReference type="AlphaFoldDB" id="A0AAE0SZ99"/>
<organism evidence="1 2">
    <name type="scientific">Potamilus streckersoni</name>
    <dbReference type="NCBI Taxonomy" id="2493646"/>
    <lineage>
        <taxon>Eukaryota</taxon>
        <taxon>Metazoa</taxon>
        <taxon>Spiralia</taxon>
        <taxon>Lophotrochozoa</taxon>
        <taxon>Mollusca</taxon>
        <taxon>Bivalvia</taxon>
        <taxon>Autobranchia</taxon>
        <taxon>Heteroconchia</taxon>
        <taxon>Palaeoheterodonta</taxon>
        <taxon>Unionida</taxon>
        <taxon>Unionoidea</taxon>
        <taxon>Unionidae</taxon>
        <taxon>Ambleminae</taxon>
        <taxon>Lampsilini</taxon>
        <taxon>Potamilus</taxon>
    </lineage>
</organism>
<protein>
    <submittedName>
        <fullName evidence="1">Uncharacterized protein</fullName>
    </submittedName>
</protein>
<gene>
    <name evidence="1" type="ORF">CHS0354_031546</name>
</gene>
<name>A0AAE0SZ99_9BIVA</name>
<evidence type="ECO:0000313" key="2">
    <source>
        <dbReference type="Proteomes" id="UP001195483"/>
    </source>
</evidence>
<proteinExistence type="predicted"/>
<reference evidence="1" key="3">
    <citation type="submission" date="2023-05" db="EMBL/GenBank/DDBJ databases">
        <authorList>
            <person name="Smith C.H."/>
        </authorList>
    </citation>
    <scope>NUCLEOTIDE SEQUENCE</scope>
    <source>
        <strain evidence="1">CHS0354</strain>
        <tissue evidence="1">Mantle</tissue>
    </source>
</reference>
<reference evidence="1" key="2">
    <citation type="journal article" date="2021" name="Genome Biol. Evol.">
        <title>Developing a high-quality reference genome for a parasitic bivalve with doubly uniparental inheritance (Bivalvia: Unionida).</title>
        <authorList>
            <person name="Smith C.H."/>
        </authorList>
    </citation>
    <scope>NUCLEOTIDE SEQUENCE</scope>
    <source>
        <strain evidence="1">CHS0354</strain>
        <tissue evidence="1">Mantle</tissue>
    </source>
</reference>
<comment type="caution">
    <text evidence="1">The sequence shown here is derived from an EMBL/GenBank/DDBJ whole genome shotgun (WGS) entry which is preliminary data.</text>
</comment>